<dbReference type="SUPFAM" id="SSF53383">
    <property type="entry name" value="PLP-dependent transferases"/>
    <property type="match status" value="1"/>
</dbReference>
<dbReference type="PANTHER" id="PTHR11986:SF79">
    <property type="entry name" value="ACETYLORNITHINE AMINOTRANSFERASE, MITOCHONDRIAL"/>
    <property type="match status" value="1"/>
</dbReference>
<evidence type="ECO:0000256" key="6">
    <source>
        <dbReference type="RuleBase" id="RU003560"/>
    </source>
</evidence>
<comment type="cofactor">
    <cofactor evidence="1">
        <name>pyridoxal 5'-phosphate</name>
        <dbReference type="ChEBI" id="CHEBI:597326"/>
    </cofactor>
</comment>
<keyword evidence="5" id="KW-0045">Antibiotic biosynthesis</keyword>
<keyword evidence="3" id="KW-0808">Transferase</keyword>
<dbReference type="Pfam" id="PF00202">
    <property type="entry name" value="Aminotran_3"/>
    <property type="match status" value="1"/>
</dbReference>
<accession>A0ABW5G690</accession>
<evidence type="ECO:0000256" key="2">
    <source>
        <dbReference type="ARBA" id="ARBA00022576"/>
    </source>
</evidence>
<sequence>MPENRSFSPAGRSATGWDPDTAGLISLAGAANLTAGQVRELYRRFVDGGQIRPMTSFGCGDSLTDRAEGVWLYTRDGRRILDFASGAAGFSHGHNHPSIVAARLRYAERRRMEVHKTYFSPYLAALGHNLATILPGDLCLSFFPNSAAEAIEGAVKLAYKYHGGTRNTILCSDIADHGRLLGSGSLSAGNKGRYPEIPGVARYHYDSTESVRSAITRATKSGNCDVYAILVEPFSSSTARQCSKQFLRDLRELCTAGKIVLIFDETRTGLGRTGSLFHFTRHPGLIPDVLAISRSFGGGKSSVSAYVARKRIFRQSYDNLADSLLHSTSTTYYGFGEENATAIEAIRIAVEHDYPRRARDIQDVLAPGLARIQRSCPGTISEIRGCGATFGVMLDYSDEVVKVAGKALPSGLTDNRDFVAKLTSAAVLDALYKNHGILAHQGLHGRLPVLIGPPLIAEPEHVERFLDGFEAALADGLPRLLTKFLGEKATTL</sequence>
<dbReference type="RefSeq" id="WP_378270619.1">
    <property type="nucleotide sequence ID" value="NZ_JBHUKR010000023.1"/>
</dbReference>
<evidence type="ECO:0000313" key="7">
    <source>
        <dbReference type="EMBL" id="MFD2421829.1"/>
    </source>
</evidence>
<dbReference type="InterPro" id="IPR015424">
    <property type="entry name" value="PyrdxlP-dep_Trfase"/>
</dbReference>
<keyword evidence="2 7" id="KW-0032">Aminotransferase</keyword>
<dbReference type="InterPro" id="IPR015421">
    <property type="entry name" value="PyrdxlP-dep_Trfase_major"/>
</dbReference>
<dbReference type="Gene3D" id="3.40.640.10">
    <property type="entry name" value="Type I PLP-dependent aspartate aminotransferase-like (Major domain)"/>
    <property type="match status" value="1"/>
</dbReference>
<dbReference type="PANTHER" id="PTHR11986">
    <property type="entry name" value="AMINOTRANSFERASE CLASS III"/>
    <property type="match status" value="1"/>
</dbReference>
<keyword evidence="4 6" id="KW-0663">Pyridoxal phosphate</keyword>
<dbReference type="Gene3D" id="3.90.1150.10">
    <property type="entry name" value="Aspartate Aminotransferase, domain 1"/>
    <property type="match status" value="1"/>
</dbReference>
<gene>
    <name evidence="7" type="ORF">ACFSXZ_36420</name>
</gene>
<dbReference type="InterPro" id="IPR005814">
    <property type="entry name" value="Aminotrans_3"/>
</dbReference>
<evidence type="ECO:0000313" key="8">
    <source>
        <dbReference type="Proteomes" id="UP001597417"/>
    </source>
</evidence>
<dbReference type="GO" id="GO:0008483">
    <property type="term" value="F:transaminase activity"/>
    <property type="evidence" value="ECO:0007669"/>
    <property type="project" value="UniProtKB-KW"/>
</dbReference>
<organism evidence="7 8">
    <name type="scientific">Amycolatopsis pigmentata</name>
    <dbReference type="NCBI Taxonomy" id="450801"/>
    <lineage>
        <taxon>Bacteria</taxon>
        <taxon>Bacillati</taxon>
        <taxon>Actinomycetota</taxon>
        <taxon>Actinomycetes</taxon>
        <taxon>Pseudonocardiales</taxon>
        <taxon>Pseudonocardiaceae</taxon>
        <taxon>Amycolatopsis</taxon>
    </lineage>
</organism>
<evidence type="ECO:0000256" key="5">
    <source>
        <dbReference type="ARBA" id="ARBA00023194"/>
    </source>
</evidence>
<comment type="caution">
    <text evidence="7">The sequence shown here is derived from an EMBL/GenBank/DDBJ whole genome shotgun (WGS) entry which is preliminary data.</text>
</comment>
<reference evidence="8" key="1">
    <citation type="journal article" date="2019" name="Int. J. Syst. Evol. Microbiol.">
        <title>The Global Catalogue of Microorganisms (GCM) 10K type strain sequencing project: providing services to taxonomists for standard genome sequencing and annotation.</title>
        <authorList>
            <consortium name="The Broad Institute Genomics Platform"/>
            <consortium name="The Broad Institute Genome Sequencing Center for Infectious Disease"/>
            <person name="Wu L."/>
            <person name="Ma J."/>
        </authorList>
    </citation>
    <scope>NUCLEOTIDE SEQUENCE [LARGE SCALE GENOMIC DNA]</scope>
    <source>
        <strain evidence="8">CGMCC 4.7645</strain>
    </source>
</reference>
<evidence type="ECO:0000256" key="3">
    <source>
        <dbReference type="ARBA" id="ARBA00022679"/>
    </source>
</evidence>
<protein>
    <submittedName>
        <fullName evidence="7">Aspartate aminotransferase family protein</fullName>
    </submittedName>
</protein>
<dbReference type="InterPro" id="IPR050103">
    <property type="entry name" value="Class-III_PLP-dep_AT"/>
</dbReference>
<evidence type="ECO:0000256" key="4">
    <source>
        <dbReference type="ARBA" id="ARBA00022898"/>
    </source>
</evidence>
<dbReference type="InterPro" id="IPR015422">
    <property type="entry name" value="PyrdxlP-dep_Trfase_small"/>
</dbReference>
<comment type="similarity">
    <text evidence="6">Belongs to the class-III pyridoxal-phosphate-dependent aminotransferase family.</text>
</comment>
<evidence type="ECO:0000256" key="1">
    <source>
        <dbReference type="ARBA" id="ARBA00001933"/>
    </source>
</evidence>
<keyword evidence="8" id="KW-1185">Reference proteome</keyword>
<proteinExistence type="inferred from homology"/>
<name>A0ABW5G690_9PSEU</name>
<dbReference type="Proteomes" id="UP001597417">
    <property type="component" value="Unassembled WGS sequence"/>
</dbReference>
<dbReference type="EMBL" id="JBHUKR010000023">
    <property type="protein sequence ID" value="MFD2421829.1"/>
    <property type="molecule type" value="Genomic_DNA"/>
</dbReference>